<reference evidence="2" key="1">
    <citation type="submission" date="2021-02" db="EMBL/GenBank/DDBJ databases">
        <authorList>
            <person name="Nowell W R."/>
        </authorList>
    </citation>
    <scope>NUCLEOTIDE SEQUENCE</scope>
    <source>
        <strain evidence="2">Ploen Becks lab</strain>
    </source>
</reference>
<accession>A0A814EX37</accession>
<feature type="compositionally biased region" description="Polar residues" evidence="1">
    <location>
        <begin position="532"/>
        <end position="542"/>
    </location>
</feature>
<dbReference type="EMBL" id="CAJNOC010003232">
    <property type="protein sequence ID" value="CAF0973742.1"/>
    <property type="molecule type" value="Genomic_DNA"/>
</dbReference>
<comment type="caution">
    <text evidence="2">The sequence shown here is derived from an EMBL/GenBank/DDBJ whole genome shotgun (WGS) entry which is preliminary data.</text>
</comment>
<feature type="compositionally biased region" description="Low complexity" evidence="1">
    <location>
        <begin position="493"/>
        <end position="531"/>
    </location>
</feature>
<dbReference type="OrthoDB" id="10237255at2759"/>
<dbReference type="AlphaFoldDB" id="A0A814EX37"/>
<dbReference type="InterPro" id="IPR036322">
    <property type="entry name" value="WD40_repeat_dom_sf"/>
</dbReference>
<sequence length="615" mass="67036">MQIQKICRTKWWLAWFLKIDNQNLKAQYYATASKGNKVQLWNESISFQYTPVVYGRDPFYGLAYDFERDYIYVGTDDGQMIVWNVKNNTQIKSFKEKSAVFCIAKVNSTLVVIAYDYFLVFISGYDLSNRTELREGAFGKIRALKVLENENKILIGAADKNSIFLYCLINLKILDQIDLASSIITIDAINRDFIVSECDKLYVCIHTITNTSTFNQVQKSLSLDTNILAIKIINEKSVFLGCLLYLGFWNVSNNKVIQLKSNYEVPFLEKLSSDKIGAINLQGNLDVWSISSLSFIETLKNDNNLVFAFIFIPSTFQSNIISNTIKPSTSTSTLGTSSSTTIPSTTSTTSSTTIPSTTSTTSSTSTTTVSQSITSSMTTSTTKPTQTTSTNINFFSDPTASSNNPITINPTSTSPTNLNTITTISNSLSTATTSSTSFITTTSSTIPITFSSSITNILKPNTTTTSFSQTSTTSSLTYSFIFSTTTSTTTLSTITTSSSSHTSSTPSSTTGTTSSSTNSITSSTTTSSTSTEGTLKNSSMATSTTLISSPEITDKTIFFTSNLNPTALTTSFPSSTFFPSKILTSTTSFDFSSLSQILNASMSSNPFFTDFINKT</sequence>
<feature type="region of interest" description="Disordered" evidence="1">
    <location>
        <begin position="327"/>
        <end position="414"/>
    </location>
</feature>
<name>A0A814EX37_9BILA</name>
<dbReference type="InterPro" id="IPR015943">
    <property type="entry name" value="WD40/YVTN_repeat-like_dom_sf"/>
</dbReference>
<evidence type="ECO:0000256" key="1">
    <source>
        <dbReference type="SAM" id="MobiDB-lite"/>
    </source>
</evidence>
<feature type="compositionally biased region" description="Low complexity" evidence="1">
    <location>
        <begin position="401"/>
        <end position="414"/>
    </location>
</feature>
<feature type="compositionally biased region" description="Low complexity" evidence="1">
    <location>
        <begin position="328"/>
        <end position="390"/>
    </location>
</feature>
<protein>
    <submittedName>
        <fullName evidence="2">Uncharacterized protein</fullName>
    </submittedName>
</protein>
<evidence type="ECO:0000313" key="2">
    <source>
        <dbReference type="EMBL" id="CAF0973742.1"/>
    </source>
</evidence>
<proteinExistence type="predicted"/>
<dbReference type="Gene3D" id="2.130.10.10">
    <property type="entry name" value="YVTN repeat-like/Quinoprotein amine dehydrogenase"/>
    <property type="match status" value="1"/>
</dbReference>
<organism evidence="2 3">
    <name type="scientific">Brachionus calyciflorus</name>
    <dbReference type="NCBI Taxonomy" id="104777"/>
    <lineage>
        <taxon>Eukaryota</taxon>
        <taxon>Metazoa</taxon>
        <taxon>Spiralia</taxon>
        <taxon>Gnathifera</taxon>
        <taxon>Rotifera</taxon>
        <taxon>Eurotatoria</taxon>
        <taxon>Monogononta</taxon>
        <taxon>Pseudotrocha</taxon>
        <taxon>Ploima</taxon>
        <taxon>Brachionidae</taxon>
        <taxon>Brachionus</taxon>
    </lineage>
</organism>
<feature type="compositionally biased region" description="Polar residues" evidence="1">
    <location>
        <begin position="391"/>
        <end position="400"/>
    </location>
</feature>
<keyword evidence="3" id="KW-1185">Reference proteome</keyword>
<feature type="region of interest" description="Disordered" evidence="1">
    <location>
        <begin position="493"/>
        <end position="542"/>
    </location>
</feature>
<dbReference type="Proteomes" id="UP000663879">
    <property type="component" value="Unassembled WGS sequence"/>
</dbReference>
<dbReference type="SUPFAM" id="SSF50978">
    <property type="entry name" value="WD40 repeat-like"/>
    <property type="match status" value="1"/>
</dbReference>
<gene>
    <name evidence="2" type="ORF">OXX778_LOCUS15055</name>
</gene>
<evidence type="ECO:0000313" key="3">
    <source>
        <dbReference type="Proteomes" id="UP000663879"/>
    </source>
</evidence>